<organism evidence="1 2">
    <name type="scientific">Streptomyces afghaniensis 772</name>
    <dbReference type="NCBI Taxonomy" id="1283301"/>
    <lineage>
        <taxon>Bacteria</taxon>
        <taxon>Bacillati</taxon>
        <taxon>Actinomycetota</taxon>
        <taxon>Actinomycetes</taxon>
        <taxon>Kitasatosporales</taxon>
        <taxon>Streptomycetaceae</taxon>
        <taxon>Streptomyces</taxon>
    </lineage>
</organism>
<evidence type="ECO:0000313" key="2">
    <source>
        <dbReference type="Proteomes" id="UP000015001"/>
    </source>
</evidence>
<dbReference type="Gene3D" id="3.55.50.10">
    <property type="entry name" value="Baseplate protein-like domains"/>
    <property type="match status" value="1"/>
</dbReference>
<keyword evidence="2" id="KW-1185">Reference proteome</keyword>
<dbReference type="Pfam" id="PF05954">
    <property type="entry name" value="Phage_GPD"/>
    <property type="match status" value="1"/>
</dbReference>
<dbReference type="AlphaFoldDB" id="S4MNK8"/>
<name>S4MNK8_9ACTN</name>
<dbReference type="EMBL" id="AOPY01001519">
    <property type="protein sequence ID" value="EPJ37180.1"/>
    <property type="molecule type" value="Genomic_DNA"/>
</dbReference>
<accession>S4MNK8</accession>
<evidence type="ECO:0000313" key="1">
    <source>
        <dbReference type="EMBL" id="EPJ37180.1"/>
    </source>
</evidence>
<dbReference type="Gene3D" id="2.30.110.50">
    <property type="match status" value="1"/>
</dbReference>
<reference evidence="1 2" key="1">
    <citation type="submission" date="2013-02" db="EMBL/GenBank/DDBJ databases">
        <title>Draft Genome Sequence of Streptomyces afghaniensis, Which Produces Compounds of the Julimycin B-Complex.</title>
        <authorList>
            <person name="Gruening B.A."/>
            <person name="Praeg A."/>
            <person name="Erxleben A."/>
            <person name="Guenther S."/>
            <person name="Fiedler H.-P."/>
            <person name="Goodfellow M."/>
            <person name="Mueller M."/>
        </authorList>
    </citation>
    <scope>NUCLEOTIDE SEQUENCE [LARGE SCALE GENOMIC DNA]</scope>
    <source>
        <strain evidence="1 2">772</strain>
    </source>
</reference>
<gene>
    <name evidence="1" type="ORF">STAFG_5787</name>
</gene>
<dbReference type="Proteomes" id="UP000015001">
    <property type="component" value="Unassembled WGS sequence"/>
</dbReference>
<dbReference type="RefSeq" id="WP_020274660.1">
    <property type="nucleotide sequence ID" value="NZ_KE354281.1"/>
</dbReference>
<dbReference type="SUPFAM" id="SSF69279">
    <property type="entry name" value="Phage tail proteins"/>
    <property type="match status" value="1"/>
</dbReference>
<comment type="caution">
    <text evidence="1">The sequence shown here is derived from an EMBL/GenBank/DDBJ whole genome shotgun (WGS) entry which is preliminary data.</text>
</comment>
<proteinExistence type="predicted"/>
<dbReference type="PATRIC" id="fig|1283301.3.peg.5752"/>
<dbReference type="OrthoDB" id="262740at2"/>
<protein>
    <recommendedName>
        <fullName evidence="3">Phage late control D family protein</fullName>
    </recommendedName>
</protein>
<evidence type="ECO:0008006" key="3">
    <source>
        <dbReference type="Google" id="ProtNLM"/>
    </source>
</evidence>
<sequence>MKHDHLRIEVDGSEIEELYADLLSLEVELDDELAGMFRFDLALFAGADGTWPYLDDARFAVWHKVVVTAGLEDDLRQLISGYITHVRTEFHDRLDQCRLKIWGMDASVLMDRADRLKDWPNKKDSDIAAEVFESYGLTPEVSDTEIVHDELVSTIIQRETDIQLLRRLALRNGFDCFVEGETGYFRPPATDTGVQPVLAVHFGDETNVDRFHIEVNALAPASVTMAQVDHVNGEILKARAESGRRPALGADGAGSLAAPREEAGLLSVARTVTTGMPEMAALCQGLYDRGEWFVTAEGEVAANDYGTVLLPRRPVLIKGIGETYSGVYYVTHVTHRFTANGYTQLFRVKRNALKPEGSEDFSGEGGGLLAGLTGGM</sequence>
<dbReference type="HOGENOM" id="CLU_061954_1_0_11"/>